<evidence type="ECO:0008006" key="4">
    <source>
        <dbReference type="Google" id="ProtNLM"/>
    </source>
</evidence>
<keyword evidence="1" id="KW-1133">Transmembrane helix</keyword>
<accession>A0A1F6XLR0</accession>
<dbReference type="InterPro" id="IPR007060">
    <property type="entry name" value="FtsL/DivIC"/>
</dbReference>
<protein>
    <recommendedName>
        <fullName evidence="4">Cell division protein FtsL</fullName>
    </recommendedName>
</protein>
<dbReference type="AlphaFoldDB" id="A0A1F6XLR0"/>
<keyword evidence="1" id="KW-0812">Transmembrane</keyword>
<feature type="transmembrane region" description="Helical" evidence="1">
    <location>
        <begin position="21"/>
        <end position="42"/>
    </location>
</feature>
<keyword evidence="1" id="KW-0472">Membrane</keyword>
<dbReference type="EMBL" id="MFVE01000007">
    <property type="protein sequence ID" value="OGI95109.1"/>
    <property type="molecule type" value="Genomic_DNA"/>
</dbReference>
<reference evidence="2 3" key="1">
    <citation type="journal article" date="2016" name="Nat. Commun.">
        <title>Thousands of microbial genomes shed light on interconnected biogeochemical processes in an aquifer system.</title>
        <authorList>
            <person name="Anantharaman K."/>
            <person name="Brown C.T."/>
            <person name="Hug L.A."/>
            <person name="Sharon I."/>
            <person name="Castelle C.J."/>
            <person name="Probst A.J."/>
            <person name="Thomas B.C."/>
            <person name="Singh A."/>
            <person name="Wilkins M.J."/>
            <person name="Karaoz U."/>
            <person name="Brodie E.L."/>
            <person name="Williams K.H."/>
            <person name="Hubbard S.S."/>
            <person name="Banfield J.F."/>
        </authorList>
    </citation>
    <scope>NUCLEOTIDE SEQUENCE [LARGE SCALE GENOMIC DNA]</scope>
</reference>
<evidence type="ECO:0000313" key="3">
    <source>
        <dbReference type="Proteomes" id="UP000178104"/>
    </source>
</evidence>
<gene>
    <name evidence="2" type="ORF">A2917_01840</name>
</gene>
<name>A0A1F6XLR0_9BACT</name>
<evidence type="ECO:0000313" key="2">
    <source>
        <dbReference type="EMBL" id="OGI95109.1"/>
    </source>
</evidence>
<dbReference type="Proteomes" id="UP000178104">
    <property type="component" value="Unassembled WGS sequence"/>
</dbReference>
<dbReference type="STRING" id="1801780.A2917_01840"/>
<sequence>MIVVQKIKKIIKNPIWGQLRDVRMLGFMVFGVLTLLASWSGVNVIETNFVLQKQIAQLDQQNQLNQLSNSNLKLRNEYYNTDTYLELTARKQFGMGAAGEKLLLVPKSVALAHAKELPKTETSPKTNDLKDLPQYQKNFQAWMSFLFHRDS</sequence>
<evidence type="ECO:0000256" key="1">
    <source>
        <dbReference type="SAM" id="Phobius"/>
    </source>
</evidence>
<comment type="caution">
    <text evidence="2">The sequence shown here is derived from an EMBL/GenBank/DDBJ whole genome shotgun (WGS) entry which is preliminary data.</text>
</comment>
<dbReference type="Pfam" id="PF04977">
    <property type="entry name" value="DivIC"/>
    <property type="match status" value="1"/>
</dbReference>
<proteinExistence type="predicted"/>
<organism evidence="2 3">
    <name type="scientific">Candidatus Nomurabacteria bacterium RIFCSPLOWO2_01_FULL_42_17</name>
    <dbReference type="NCBI Taxonomy" id="1801780"/>
    <lineage>
        <taxon>Bacteria</taxon>
        <taxon>Candidatus Nomuraibacteriota</taxon>
    </lineage>
</organism>